<protein>
    <submittedName>
        <fullName evidence="2">MBL fold metallo-hydrolase</fullName>
    </submittedName>
</protein>
<dbReference type="SMART" id="SM00849">
    <property type="entry name" value="Lactamase_B"/>
    <property type="match status" value="1"/>
</dbReference>
<gene>
    <name evidence="2" type="ORF">ACFP3M_00430</name>
</gene>
<dbReference type="RefSeq" id="WP_345082252.1">
    <property type="nucleotide sequence ID" value="NZ_BAAAWG010000006.1"/>
</dbReference>
<dbReference type="Pfam" id="PF00753">
    <property type="entry name" value="Lactamase_B"/>
    <property type="match status" value="1"/>
</dbReference>
<name>A0ABW1FBQ5_9ACTN</name>
<dbReference type="InterPro" id="IPR001279">
    <property type="entry name" value="Metallo-B-lactamas"/>
</dbReference>
<dbReference type="EMBL" id="JBHSPW010000001">
    <property type="protein sequence ID" value="MFC5891295.1"/>
    <property type="molecule type" value="Genomic_DNA"/>
</dbReference>
<dbReference type="PANTHER" id="PTHR42951:SF4">
    <property type="entry name" value="ACYL-COENZYME A THIOESTERASE MBLAC2"/>
    <property type="match status" value="1"/>
</dbReference>
<dbReference type="PANTHER" id="PTHR42951">
    <property type="entry name" value="METALLO-BETA-LACTAMASE DOMAIN-CONTAINING"/>
    <property type="match status" value="1"/>
</dbReference>
<proteinExistence type="predicted"/>
<evidence type="ECO:0000259" key="1">
    <source>
        <dbReference type="SMART" id="SM00849"/>
    </source>
</evidence>
<evidence type="ECO:0000313" key="3">
    <source>
        <dbReference type="Proteomes" id="UP001596241"/>
    </source>
</evidence>
<organism evidence="2 3">
    <name type="scientific">Streptomyces ramulosus</name>
    <dbReference type="NCBI Taxonomy" id="47762"/>
    <lineage>
        <taxon>Bacteria</taxon>
        <taxon>Bacillati</taxon>
        <taxon>Actinomycetota</taxon>
        <taxon>Actinomycetes</taxon>
        <taxon>Kitasatosporales</taxon>
        <taxon>Streptomycetaceae</taxon>
        <taxon>Streptomyces</taxon>
    </lineage>
</organism>
<keyword evidence="3" id="KW-1185">Reference proteome</keyword>
<reference evidence="3" key="1">
    <citation type="journal article" date="2019" name="Int. J. Syst. Evol. Microbiol.">
        <title>The Global Catalogue of Microorganisms (GCM) 10K type strain sequencing project: providing services to taxonomists for standard genome sequencing and annotation.</title>
        <authorList>
            <consortium name="The Broad Institute Genomics Platform"/>
            <consortium name="The Broad Institute Genome Sequencing Center for Infectious Disease"/>
            <person name="Wu L."/>
            <person name="Ma J."/>
        </authorList>
    </citation>
    <scope>NUCLEOTIDE SEQUENCE [LARGE SCALE GENOMIC DNA]</scope>
    <source>
        <strain evidence="3">CGMCC 1.15809</strain>
    </source>
</reference>
<evidence type="ECO:0000313" key="2">
    <source>
        <dbReference type="EMBL" id="MFC5891295.1"/>
    </source>
</evidence>
<dbReference type="InterPro" id="IPR050855">
    <property type="entry name" value="NDM-1-like"/>
</dbReference>
<sequence>MTAPVAPAPHLVALDEDVHAYVQPDGGWCVNNAGILGGPDGAALIDTAATEARARRLHETVHTLVPGPVHTLVNTHSHGDHTFGNALFADEATVIAHERAAAEIAEHGLALQGLWPDVVWGRIEVTPPQVTFRERLVPETRGPRYELLHLGPGHTAGDAVVWLPERRVLFAGDLVFSGVTPFVLMGSVAGALEVLDRLRALEPLHVVPGHGPVGGPELLDANAGYLRRVQELARAGLAEGATPLEVARASGPGPYAGLLDGERLLPNLVRAYAELSGAGRAAPLDVPAAFGEMVRYAGGLPHCAA</sequence>
<dbReference type="Proteomes" id="UP001596241">
    <property type="component" value="Unassembled WGS sequence"/>
</dbReference>
<feature type="domain" description="Metallo-beta-lactamase" evidence="1">
    <location>
        <begin position="30"/>
        <end position="210"/>
    </location>
</feature>
<dbReference type="InterPro" id="IPR036866">
    <property type="entry name" value="RibonucZ/Hydroxyglut_hydro"/>
</dbReference>
<dbReference type="CDD" id="cd16282">
    <property type="entry name" value="metallo-hydrolase-like_MBL-fold"/>
    <property type="match status" value="1"/>
</dbReference>
<accession>A0ABW1FBQ5</accession>
<dbReference type="Gene3D" id="3.60.15.10">
    <property type="entry name" value="Ribonuclease Z/Hydroxyacylglutathione hydrolase-like"/>
    <property type="match status" value="1"/>
</dbReference>
<comment type="caution">
    <text evidence="2">The sequence shown here is derived from an EMBL/GenBank/DDBJ whole genome shotgun (WGS) entry which is preliminary data.</text>
</comment>
<dbReference type="SUPFAM" id="SSF56281">
    <property type="entry name" value="Metallo-hydrolase/oxidoreductase"/>
    <property type="match status" value="1"/>
</dbReference>